<feature type="domain" description="SAM" evidence="14">
    <location>
        <begin position="108"/>
        <end position="174"/>
    </location>
</feature>
<dbReference type="CDD" id="cd11722">
    <property type="entry name" value="SOAR"/>
    <property type="match status" value="1"/>
</dbReference>
<evidence type="ECO:0008006" key="19">
    <source>
        <dbReference type="Google" id="ProtNLM"/>
    </source>
</evidence>
<dbReference type="Gene3D" id="1.10.238.180">
    <property type="match status" value="1"/>
</dbReference>
<keyword evidence="5" id="KW-0479">Metal-binding</keyword>
<feature type="coiled-coil region" evidence="12">
    <location>
        <begin position="330"/>
        <end position="392"/>
    </location>
</feature>
<evidence type="ECO:0000256" key="2">
    <source>
        <dbReference type="ARBA" id="ARBA00022448"/>
    </source>
</evidence>
<dbReference type="Proteomes" id="UP000008144">
    <property type="component" value="Chromosome 2"/>
</dbReference>
<evidence type="ECO:0000256" key="5">
    <source>
        <dbReference type="ARBA" id="ARBA00022723"/>
    </source>
</evidence>
<evidence type="ECO:0000259" key="15">
    <source>
        <dbReference type="Pfam" id="PF16533"/>
    </source>
</evidence>
<keyword evidence="4" id="KW-0812">Transmembrane</keyword>
<dbReference type="PROSITE" id="PS50007">
    <property type="entry name" value="PIPLC_X_DOMAIN"/>
    <property type="match status" value="1"/>
</dbReference>
<reference evidence="17" key="3">
    <citation type="submission" date="2025-08" db="UniProtKB">
        <authorList>
            <consortium name="Ensembl"/>
        </authorList>
    </citation>
    <scope>IDENTIFICATION</scope>
</reference>
<keyword evidence="10" id="KW-0406">Ion transport</keyword>
<dbReference type="Ensembl" id="ENSCINT00000022285.2">
    <property type="protein sequence ID" value="ENSCINP00000022039.2"/>
    <property type="gene ID" value="ENSCING00000008479.3"/>
</dbReference>
<dbReference type="GeneTree" id="ENSGT00390000000214"/>
<keyword evidence="2" id="KW-0813">Transport</keyword>
<dbReference type="GO" id="GO:0016020">
    <property type="term" value="C:membrane"/>
    <property type="evidence" value="ECO:0007669"/>
    <property type="project" value="UniProtKB-SubCell"/>
</dbReference>
<evidence type="ECO:0000313" key="18">
    <source>
        <dbReference type="Proteomes" id="UP000008144"/>
    </source>
</evidence>
<dbReference type="Gene3D" id="1.10.287.3550">
    <property type="match status" value="1"/>
</dbReference>
<evidence type="ECO:0000256" key="1">
    <source>
        <dbReference type="ARBA" id="ARBA00004479"/>
    </source>
</evidence>
<dbReference type="GO" id="GO:0006816">
    <property type="term" value="P:calcium ion transport"/>
    <property type="evidence" value="ECO:0007669"/>
    <property type="project" value="UniProtKB-KW"/>
</dbReference>
<reference evidence="17" key="4">
    <citation type="submission" date="2025-09" db="UniProtKB">
        <authorList>
            <consortium name="Ensembl"/>
        </authorList>
    </citation>
    <scope>IDENTIFICATION</scope>
</reference>
<dbReference type="HOGENOM" id="CLU_010588_1_1_1"/>
<dbReference type="EMBL" id="EAAA01001403">
    <property type="status" value="NOT_ANNOTATED_CDS"/>
    <property type="molecule type" value="Genomic_DNA"/>
</dbReference>
<dbReference type="InterPro" id="IPR057835">
    <property type="entry name" value="EF-hand_STIM1/2"/>
</dbReference>
<dbReference type="InterPro" id="IPR032393">
    <property type="entry name" value="SOAR_STIM1/2"/>
</dbReference>
<dbReference type="InterPro" id="IPR001660">
    <property type="entry name" value="SAM"/>
</dbReference>
<keyword evidence="3" id="KW-0109">Calcium transport</keyword>
<keyword evidence="9 12" id="KW-0175">Coiled coil</keyword>
<evidence type="ECO:0000256" key="3">
    <source>
        <dbReference type="ARBA" id="ARBA00022568"/>
    </source>
</evidence>
<reference evidence="18" key="1">
    <citation type="journal article" date="2002" name="Science">
        <title>The draft genome of Ciona intestinalis: insights into chordate and vertebrate origins.</title>
        <authorList>
            <person name="Dehal P."/>
            <person name="Satou Y."/>
            <person name="Campbell R.K."/>
            <person name="Chapman J."/>
            <person name="Degnan B."/>
            <person name="De Tomaso A."/>
            <person name="Davidson B."/>
            <person name="Di Gregorio A."/>
            <person name="Gelpke M."/>
            <person name="Goodstein D.M."/>
            <person name="Harafuji N."/>
            <person name="Hastings K.E."/>
            <person name="Ho I."/>
            <person name="Hotta K."/>
            <person name="Huang W."/>
            <person name="Kawashima T."/>
            <person name="Lemaire P."/>
            <person name="Martinez D."/>
            <person name="Meinertzhagen I.A."/>
            <person name="Necula S."/>
            <person name="Nonaka M."/>
            <person name="Putnam N."/>
            <person name="Rash S."/>
            <person name="Saiga H."/>
            <person name="Satake M."/>
            <person name="Terry A."/>
            <person name="Yamada L."/>
            <person name="Wang H.G."/>
            <person name="Awazu S."/>
            <person name="Azumi K."/>
            <person name="Boore J."/>
            <person name="Branno M."/>
            <person name="Chin-Bow S."/>
            <person name="DeSantis R."/>
            <person name="Doyle S."/>
            <person name="Francino P."/>
            <person name="Keys D.N."/>
            <person name="Haga S."/>
            <person name="Hayashi H."/>
            <person name="Hino K."/>
            <person name="Imai K.S."/>
            <person name="Inaba K."/>
            <person name="Kano S."/>
            <person name="Kobayashi K."/>
            <person name="Kobayashi M."/>
            <person name="Lee B.I."/>
            <person name="Makabe K.W."/>
            <person name="Manohar C."/>
            <person name="Matassi G."/>
            <person name="Medina M."/>
            <person name="Mochizuki Y."/>
            <person name="Mount S."/>
            <person name="Morishita T."/>
            <person name="Miura S."/>
            <person name="Nakayama A."/>
            <person name="Nishizaka S."/>
            <person name="Nomoto H."/>
            <person name="Ohta F."/>
            <person name="Oishi K."/>
            <person name="Rigoutsos I."/>
            <person name="Sano M."/>
            <person name="Sasaki A."/>
            <person name="Sasakura Y."/>
            <person name="Shoguchi E."/>
            <person name="Shin-i T."/>
            <person name="Spagnuolo A."/>
            <person name="Stainier D."/>
            <person name="Suzuki M.M."/>
            <person name="Tassy O."/>
            <person name="Takatori N."/>
            <person name="Tokuoka M."/>
            <person name="Yagi K."/>
            <person name="Yoshizaki F."/>
            <person name="Wada S."/>
            <person name="Zhang C."/>
            <person name="Hyatt P.D."/>
            <person name="Larimer F."/>
            <person name="Detter C."/>
            <person name="Doggett N."/>
            <person name="Glavina T."/>
            <person name="Hawkins T."/>
            <person name="Richardson P."/>
            <person name="Lucas S."/>
            <person name="Kohara Y."/>
            <person name="Levine M."/>
            <person name="Satoh N."/>
            <person name="Rokhsar D.S."/>
        </authorList>
    </citation>
    <scope>NUCLEOTIDE SEQUENCE [LARGE SCALE GENOMIC DNA]</scope>
</reference>
<keyword evidence="18" id="KW-1185">Reference proteome</keyword>
<organism evidence="17 18">
    <name type="scientific">Ciona intestinalis</name>
    <name type="common">Transparent sea squirt</name>
    <name type="synonym">Ascidia intestinalis</name>
    <dbReference type="NCBI Taxonomy" id="7719"/>
    <lineage>
        <taxon>Eukaryota</taxon>
        <taxon>Metazoa</taxon>
        <taxon>Chordata</taxon>
        <taxon>Tunicata</taxon>
        <taxon>Ascidiacea</taxon>
        <taxon>Phlebobranchia</taxon>
        <taxon>Cionidae</taxon>
        <taxon>Ciona</taxon>
    </lineage>
</organism>
<dbReference type="PANTHER" id="PTHR15136:SF5">
    <property type="entry name" value="STROMAL INTERACTION MOLECULE HOMOLOG"/>
    <property type="match status" value="1"/>
</dbReference>
<evidence type="ECO:0000259" key="16">
    <source>
        <dbReference type="Pfam" id="PF25578"/>
    </source>
</evidence>
<dbReference type="InterPro" id="IPR013761">
    <property type="entry name" value="SAM/pointed_sf"/>
</dbReference>
<name>F6TB84_CIOIN</name>
<evidence type="ECO:0000256" key="8">
    <source>
        <dbReference type="ARBA" id="ARBA00022989"/>
    </source>
</evidence>
<proteinExistence type="predicted"/>
<feature type="domain" description="STIM1/2 Orai1-activating region" evidence="15">
    <location>
        <begin position="305"/>
        <end position="399"/>
    </location>
</feature>
<dbReference type="Gene3D" id="1.10.150.50">
    <property type="entry name" value="Transcription Factor, Ets-1"/>
    <property type="match status" value="1"/>
</dbReference>
<dbReference type="Pfam" id="PF16533">
    <property type="entry name" value="SOAR"/>
    <property type="match status" value="1"/>
</dbReference>
<evidence type="ECO:0000256" key="6">
    <source>
        <dbReference type="ARBA" id="ARBA00022729"/>
    </source>
</evidence>
<keyword evidence="6" id="KW-0732">Signal</keyword>
<sequence length="400" mass="45063">MLCLLSSQISDVIGDAGEIGVQSFKDIDFTNISALDNVARKAMKTLHDDLDHDDDGNVSITEGATFIHREEFKGHSGKSNLPGFATDKDGRITELEFWEAWAKSTDVVHNWTVTQMMEWLSVDVELPQYAFKFKQYAIPGAAMPILASNSSIVLSLVDGIKEHRLKIWLKAMEVVLCGYTSSKSSLMKDILVSVSLILALGGIAFGIHVHRNATHTVSLMQSKMNNLQRELAKLDEEDEMKDLESTESQSSAPIRRDSDGTVSNASLVSSASGQTKLMEVLDELADVKQALEQAEERLKLNDKHWSPPTRLLTCLKTTYQVEMKLHEVKRHTAHKKVEQAKAQFQKMKKKVSIFSSVQFIHSRQVDSFDLEVQAAKDALREIQRDSHEHRKRWMELETIL</sequence>
<dbReference type="InterPro" id="IPR011992">
    <property type="entry name" value="EF-hand-dom_pair"/>
</dbReference>
<dbReference type="SUPFAM" id="SSF47473">
    <property type="entry name" value="EF-hand"/>
    <property type="match status" value="1"/>
</dbReference>
<dbReference type="PANTHER" id="PTHR15136">
    <property type="entry name" value="STROMAL INTERACTION MOLECULE HOMOLOG"/>
    <property type="match status" value="1"/>
</dbReference>
<evidence type="ECO:0000256" key="11">
    <source>
        <dbReference type="ARBA" id="ARBA00023136"/>
    </source>
</evidence>
<evidence type="ECO:0000256" key="12">
    <source>
        <dbReference type="SAM" id="Coils"/>
    </source>
</evidence>
<dbReference type="InParanoid" id="F6TB84"/>
<evidence type="ECO:0000259" key="14">
    <source>
        <dbReference type="Pfam" id="PF07647"/>
    </source>
</evidence>
<protein>
    <recommendedName>
        <fullName evidence="19">EF-hand domain-containing protein</fullName>
    </recommendedName>
</protein>
<keyword evidence="11" id="KW-0472">Membrane</keyword>
<comment type="subcellular location">
    <subcellularLocation>
        <location evidence="1">Membrane</location>
        <topology evidence="1">Single-pass type I membrane protein</topology>
    </subcellularLocation>
</comment>
<feature type="coiled-coil region" evidence="12">
    <location>
        <begin position="277"/>
        <end position="304"/>
    </location>
</feature>
<dbReference type="OMA" id="RRENKFH"/>
<reference evidence="17" key="2">
    <citation type="journal article" date="2008" name="Genome Biol.">
        <title>Improved genome assembly and evidence-based global gene model set for the chordate Ciona intestinalis: new insight into intron and operon populations.</title>
        <authorList>
            <person name="Satou Y."/>
            <person name="Mineta K."/>
            <person name="Ogasawara M."/>
            <person name="Sasakura Y."/>
            <person name="Shoguchi E."/>
            <person name="Ueno K."/>
            <person name="Yamada L."/>
            <person name="Matsumoto J."/>
            <person name="Wasserscheid J."/>
            <person name="Dewar K."/>
            <person name="Wiley G.B."/>
            <person name="Macmil S.L."/>
            <person name="Roe B.A."/>
            <person name="Zeller R.W."/>
            <person name="Hastings K.E."/>
            <person name="Lemaire P."/>
            <person name="Lindquist E."/>
            <person name="Endo T."/>
            <person name="Hotta K."/>
            <person name="Inaba K."/>
        </authorList>
    </citation>
    <scope>NUCLEOTIDE SEQUENCE [LARGE SCALE GENOMIC DNA]</scope>
    <source>
        <strain evidence="17">wild type</strain>
    </source>
</reference>
<evidence type="ECO:0000256" key="9">
    <source>
        <dbReference type="ARBA" id="ARBA00023054"/>
    </source>
</evidence>
<evidence type="ECO:0000313" key="17">
    <source>
        <dbReference type="Ensembl" id="ENSCINP00000022039.2"/>
    </source>
</evidence>
<accession>F6TB84</accession>
<keyword evidence="8" id="KW-1133">Transmembrane helix</keyword>
<dbReference type="GO" id="GO:0005246">
    <property type="term" value="F:calcium channel regulator activity"/>
    <property type="evidence" value="ECO:0007669"/>
    <property type="project" value="InterPro"/>
</dbReference>
<dbReference type="FunCoup" id="F6TB84">
    <property type="interactions" value="149"/>
</dbReference>
<evidence type="ECO:0000256" key="7">
    <source>
        <dbReference type="ARBA" id="ARBA00022837"/>
    </source>
</evidence>
<dbReference type="SUPFAM" id="SSF47769">
    <property type="entry name" value="SAM/Pointed domain"/>
    <property type="match status" value="1"/>
</dbReference>
<dbReference type="GO" id="GO:0051049">
    <property type="term" value="P:regulation of transport"/>
    <property type="evidence" value="ECO:0007669"/>
    <property type="project" value="UniProtKB-ARBA"/>
</dbReference>
<dbReference type="AlphaFoldDB" id="F6TB84"/>
<feature type="domain" description="STIM1/2 EF-hand" evidence="16">
    <location>
        <begin position="34"/>
        <end position="101"/>
    </location>
</feature>
<dbReference type="STRING" id="7719.ENSCINP00000022039"/>
<dbReference type="GO" id="GO:0046872">
    <property type="term" value="F:metal ion binding"/>
    <property type="evidence" value="ECO:0007669"/>
    <property type="project" value="UniProtKB-KW"/>
</dbReference>
<dbReference type="InterPro" id="IPR037608">
    <property type="entry name" value="STIM1/2"/>
</dbReference>
<evidence type="ECO:0000256" key="10">
    <source>
        <dbReference type="ARBA" id="ARBA00023065"/>
    </source>
</evidence>
<dbReference type="Pfam" id="PF07647">
    <property type="entry name" value="SAM_2"/>
    <property type="match status" value="1"/>
</dbReference>
<feature type="region of interest" description="Disordered" evidence="13">
    <location>
        <begin position="236"/>
        <end position="266"/>
    </location>
</feature>
<keyword evidence="7" id="KW-0106">Calcium</keyword>
<evidence type="ECO:0000256" key="13">
    <source>
        <dbReference type="SAM" id="MobiDB-lite"/>
    </source>
</evidence>
<dbReference type="Pfam" id="PF25578">
    <property type="entry name" value="EF-hand_STIM1"/>
    <property type="match status" value="1"/>
</dbReference>
<evidence type="ECO:0000256" key="4">
    <source>
        <dbReference type="ARBA" id="ARBA00022692"/>
    </source>
</evidence>